<accession>K6DI84</accession>
<dbReference type="Pfam" id="PF00589">
    <property type="entry name" value="Phage_integrase"/>
    <property type="match status" value="1"/>
</dbReference>
<dbReference type="InterPro" id="IPR028259">
    <property type="entry name" value="AP2-like_int_N"/>
</dbReference>
<evidence type="ECO:0000256" key="1">
    <source>
        <dbReference type="ARBA" id="ARBA00008857"/>
    </source>
</evidence>
<keyword evidence="9" id="KW-1185">Reference proteome</keyword>
<dbReference type="Pfam" id="PF14657">
    <property type="entry name" value="Arm-DNA-bind_4"/>
    <property type="match status" value="1"/>
</dbReference>
<dbReference type="Gene3D" id="1.10.443.10">
    <property type="entry name" value="Intergrase catalytic core"/>
    <property type="match status" value="1"/>
</dbReference>
<feature type="domain" description="Tyr recombinase" evidence="6">
    <location>
        <begin position="178"/>
        <end position="387"/>
    </location>
</feature>
<dbReference type="STRING" id="1131731.BAZO_08124"/>
<sequence>MASFRKRGCTCEKKKCTCGAKWEYRIKYVDRQTGKTKEKSKGGFTSKKEAQLAAAEEELKINQFGFAENGNEVVLNYFSEWLEVFKKPNVKPITYSVQERNVRLNILPRWGKYRLKDITRTEYQKWINELRDHYSEGTVRRIHSIFSSAIHDAVHEFHIIRENPIQKIKIPKDVENTNRVQYFSKEQLEKFLNSLKTPQKNAKYKHSIQYYVLFSLMARTGIRIGEALALTWDDFNEKEKSISITKTLVYPLNSTPYISTPKSLKSVRIVKLDEQTVKLLKKHKINQNEVILRYKNYKASKDNVMFHQHDGRWLRTNVVREYFKEVCKRTDLPVLSPHALRHSHAVHLLEAGANIKYVSERLGHASTKVTADTYLHITEKIENEALELYSQYIKF</sequence>
<proteinExistence type="inferred from homology"/>
<comment type="similarity">
    <text evidence="1">Belongs to the 'phage' integrase family.</text>
</comment>
<feature type="domain" description="Core-binding (CB)" evidence="7">
    <location>
        <begin position="69"/>
        <end position="154"/>
    </location>
</feature>
<comment type="caution">
    <text evidence="8">The sequence shown here is derived from an EMBL/GenBank/DDBJ whole genome shotgun (WGS) entry which is preliminary data.</text>
</comment>
<evidence type="ECO:0000259" key="6">
    <source>
        <dbReference type="PROSITE" id="PS51898"/>
    </source>
</evidence>
<dbReference type="GO" id="GO:0006310">
    <property type="term" value="P:DNA recombination"/>
    <property type="evidence" value="ECO:0007669"/>
    <property type="project" value="UniProtKB-KW"/>
</dbReference>
<keyword evidence="4" id="KW-0233">DNA recombination</keyword>
<evidence type="ECO:0000313" key="8">
    <source>
        <dbReference type="EMBL" id="EKN67833.1"/>
    </source>
</evidence>
<evidence type="ECO:0000259" key="7">
    <source>
        <dbReference type="PROSITE" id="PS51900"/>
    </source>
</evidence>
<dbReference type="GO" id="GO:0003677">
    <property type="term" value="F:DNA binding"/>
    <property type="evidence" value="ECO:0007669"/>
    <property type="project" value="UniProtKB-UniRule"/>
</dbReference>
<dbReference type="EMBL" id="AJLR01000045">
    <property type="protein sequence ID" value="EKN67833.1"/>
    <property type="molecule type" value="Genomic_DNA"/>
</dbReference>
<reference evidence="8 9" key="1">
    <citation type="journal article" date="2012" name="Front. Microbiol.">
        <title>Redundancy and modularity in membrane-associated dissimilatory nitrate reduction in Bacillus.</title>
        <authorList>
            <person name="Heylen K."/>
            <person name="Keltjens J."/>
        </authorList>
    </citation>
    <scope>NUCLEOTIDE SEQUENCE [LARGE SCALE GENOMIC DNA]</scope>
    <source>
        <strain evidence="8 9">LMG 9581</strain>
    </source>
</reference>
<dbReference type="InterPro" id="IPR011010">
    <property type="entry name" value="DNA_brk_join_enz"/>
</dbReference>
<dbReference type="AlphaFoldDB" id="K6DI84"/>
<keyword evidence="2" id="KW-0229">DNA integration</keyword>
<dbReference type="InterPro" id="IPR002104">
    <property type="entry name" value="Integrase_catalytic"/>
</dbReference>
<gene>
    <name evidence="8" type="ORF">BAZO_08124</name>
</gene>
<dbReference type="InterPro" id="IPR013762">
    <property type="entry name" value="Integrase-like_cat_sf"/>
</dbReference>
<dbReference type="PROSITE" id="PS51900">
    <property type="entry name" value="CB"/>
    <property type="match status" value="1"/>
</dbReference>
<dbReference type="InterPro" id="IPR044068">
    <property type="entry name" value="CB"/>
</dbReference>
<dbReference type="PANTHER" id="PTHR30349">
    <property type="entry name" value="PHAGE INTEGRASE-RELATED"/>
    <property type="match status" value="1"/>
</dbReference>
<keyword evidence="3 5" id="KW-0238">DNA-binding</keyword>
<organism evidence="8 9">
    <name type="scientific">Schinkia azotoformans LMG 9581</name>
    <dbReference type="NCBI Taxonomy" id="1131731"/>
    <lineage>
        <taxon>Bacteria</taxon>
        <taxon>Bacillati</taxon>
        <taxon>Bacillota</taxon>
        <taxon>Bacilli</taxon>
        <taxon>Bacillales</taxon>
        <taxon>Bacillaceae</taxon>
        <taxon>Calidifontibacillus/Schinkia group</taxon>
        <taxon>Schinkia</taxon>
    </lineage>
</organism>
<dbReference type="CDD" id="cd01189">
    <property type="entry name" value="INT_ICEBs1_C_like"/>
    <property type="match status" value="1"/>
</dbReference>
<evidence type="ECO:0000313" key="9">
    <source>
        <dbReference type="Proteomes" id="UP000006315"/>
    </source>
</evidence>
<evidence type="ECO:0000256" key="5">
    <source>
        <dbReference type="PROSITE-ProRule" id="PRU01248"/>
    </source>
</evidence>
<evidence type="ECO:0000256" key="2">
    <source>
        <dbReference type="ARBA" id="ARBA00022908"/>
    </source>
</evidence>
<evidence type="ECO:0000256" key="4">
    <source>
        <dbReference type="ARBA" id="ARBA00023172"/>
    </source>
</evidence>
<dbReference type="SUPFAM" id="SSF56349">
    <property type="entry name" value="DNA breaking-rejoining enzymes"/>
    <property type="match status" value="1"/>
</dbReference>
<dbReference type="GO" id="GO:0015074">
    <property type="term" value="P:DNA integration"/>
    <property type="evidence" value="ECO:0007669"/>
    <property type="project" value="UniProtKB-KW"/>
</dbReference>
<dbReference type="Pfam" id="PF14659">
    <property type="entry name" value="Phage_int_SAM_3"/>
    <property type="match status" value="1"/>
</dbReference>
<dbReference type="PROSITE" id="PS51898">
    <property type="entry name" value="TYR_RECOMBINASE"/>
    <property type="match status" value="1"/>
</dbReference>
<dbReference type="InterPro" id="IPR010998">
    <property type="entry name" value="Integrase_recombinase_N"/>
</dbReference>
<dbReference type="PANTHER" id="PTHR30349:SF64">
    <property type="entry name" value="PROPHAGE INTEGRASE INTD-RELATED"/>
    <property type="match status" value="1"/>
</dbReference>
<evidence type="ECO:0000256" key="3">
    <source>
        <dbReference type="ARBA" id="ARBA00023125"/>
    </source>
</evidence>
<dbReference type="Gene3D" id="1.10.150.130">
    <property type="match status" value="1"/>
</dbReference>
<dbReference type="Proteomes" id="UP000006315">
    <property type="component" value="Unassembled WGS sequence"/>
</dbReference>
<dbReference type="InterPro" id="IPR050090">
    <property type="entry name" value="Tyrosine_recombinase_XerCD"/>
</dbReference>
<dbReference type="InterPro" id="IPR004107">
    <property type="entry name" value="Integrase_SAM-like_N"/>
</dbReference>
<name>K6DI84_SCHAZ</name>
<dbReference type="PATRIC" id="fig|1131731.3.peg.1698"/>
<dbReference type="RefSeq" id="WP_003330882.1">
    <property type="nucleotide sequence ID" value="NZ_AJLR01000045.1"/>
</dbReference>
<protein>
    <submittedName>
        <fullName evidence="8">Tyrosine recombinase XerC</fullName>
    </submittedName>
</protein>